<reference evidence="1" key="2">
    <citation type="submission" date="2022-06" db="UniProtKB">
        <authorList>
            <consortium name="EnsemblMetazoa"/>
        </authorList>
    </citation>
    <scope>IDENTIFICATION</scope>
    <source>
        <strain evidence="1">DF5081</strain>
    </source>
</reference>
<evidence type="ECO:0000313" key="1">
    <source>
        <dbReference type="EnsemblMetazoa" id="CJA36381a.1"/>
    </source>
</evidence>
<sequence length="71" mass="8366">MMRDAQKRVISIHAADGRLLRRSTTIPDQFIFTDSSINIGELRFMRTSRVPERAAELLHHLVERIRQQQNH</sequence>
<dbReference type="EnsemblMetazoa" id="CJA36381a.1">
    <property type="protein sequence ID" value="CJA36381a.1"/>
    <property type="gene ID" value="WBGene00212228"/>
</dbReference>
<accession>A0A8R1IHN6</accession>
<name>A0A8R1IHN6_CAEJA</name>
<dbReference type="AlphaFoldDB" id="A0A8R1IHN6"/>
<organism evidence="1 2">
    <name type="scientific">Caenorhabditis japonica</name>
    <dbReference type="NCBI Taxonomy" id="281687"/>
    <lineage>
        <taxon>Eukaryota</taxon>
        <taxon>Metazoa</taxon>
        <taxon>Ecdysozoa</taxon>
        <taxon>Nematoda</taxon>
        <taxon>Chromadorea</taxon>
        <taxon>Rhabditida</taxon>
        <taxon>Rhabditina</taxon>
        <taxon>Rhabditomorpha</taxon>
        <taxon>Rhabditoidea</taxon>
        <taxon>Rhabditidae</taxon>
        <taxon>Peloderinae</taxon>
        <taxon>Caenorhabditis</taxon>
    </lineage>
</organism>
<proteinExistence type="predicted"/>
<keyword evidence="2" id="KW-1185">Reference proteome</keyword>
<dbReference type="Proteomes" id="UP000005237">
    <property type="component" value="Unassembled WGS sequence"/>
</dbReference>
<reference evidence="2" key="1">
    <citation type="submission" date="2010-08" db="EMBL/GenBank/DDBJ databases">
        <authorList>
            <consortium name="Caenorhabditis japonica Sequencing Consortium"/>
            <person name="Wilson R.K."/>
        </authorList>
    </citation>
    <scope>NUCLEOTIDE SEQUENCE [LARGE SCALE GENOMIC DNA]</scope>
    <source>
        <strain evidence="2">DF5081</strain>
    </source>
</reference>
<evidence type="ECO:0000313" key="2">
    <source>
        <dbReference type="Proteomes" id="UP000005237"/>
    </source>
</evidence>
<protein>
    <submittedName>
        <fullName evidence="1">Uncharacterized protein</fullName>
    </submittedName>
</protein>